<dbReference type="RefSeq" id="WP_110898977.1">
    <property type="nucleotide sequence ID" value="NZ_CP054614.1"/>
</dbReference>
<dbReference type="AlphaFoldDB" id="A0A2V4UYJ2"/>
<keyword evidence="1" id="KW-0813">Transport</keyword>
<protein>
    <submittedName>
        <fullName evidence="10">NQR2/RnfD/RnfE family subunit of NADH-ubiquinone oxidoreductase</fullName>
    </submittedName>
    <submittedName>
        <fullName evidence="11">RnfABCDGE type electron transport complex subunit D</fullName>
    </submittedName>
</protein>
<keyword evidence="2" id="KW-0597">Phosphoprotein</keyword>
<keyword evidence="7 9" id="KW-1133">Transmembrane helix</keyword>
<gene>
    <name evidence="10" type="ORF">DFQ00_12338</name>
    <name evidence="11" type="ORF">HUB98_18395</name>
</gene>
<dbReference type="InterPro" id="IPR004338">
    <property type="entry name" value="NqrB/RnfD"/>
</dbReference>
<reference evidence="10 12" key="1">
    <citation type="submission" date="2018-06" db="EMBL/GenBank/DDBJ databases">
        <title>Genomic Encyclopedia of Type Strains, Phase III (KMG-III): the genomes of soil and plant-associated and newly described type strains.</title>
        <authorList>
            <person name="Whitman W."/>
        </authorList>
    </citation>
    <scope>NUCLEOTIDE SEQUENCE [LARGE SCALE GENOMIC DNA]</scope>
    <source>
        <strain evidence="10 12">CECT 7022</strain>
    </source>
</reference>
<dbReference type="OrthoDB" id="260854at2"/>
<keyword evidence="3" id="KW-0285">Flavoprotein</keyword>
<reference evidence="11 13" key="2">
    <citation type="submission" date="2020-06" db="EMBL/GenBank/DDBJ databases">
        <title>Complete genome of Paenibacillus barcinonensis KACC11450.</title>
        <authorList>
            <person name="Kim M."/>
            <person name="Park Y.-J."/>
            <person name="Shin J.-H."/>
        </authorList>
    </citation>
    <scope>NUCLEOTIDE SEQUENCE [LARGE SCALE GENOMIC DNA]</scope>
    <source>
        <strain evidence="11 13">KACC11450</strain>
    </source>
</reference>
<evidence type="ECO:0000256" key="6">
    <source>
        <dbReference type="ARBA" id="ARBA00022967"/>
    </source>
</evidence>
<dbReference type="Proteomes" id="UP000247790">
    <property type="component" value="Unassembled WGS sequence"/>
</dbReference>
<accession>A0A2V4UYJ2</accession>
<evidence type="ECO:0000313" key="10">
    <source>
        <dbReference type="EMBL" id="PYE44399.1"/>
    </source>
</evidence>
<sequence length="260" mass="28228">MTIQKWIKSPKGYVSIAMVACLVIASLAALDMKGIVHGLVAVGTAIIVDMMFGLVNRKKRMMPDGAWITGLIVALILSTSTSWEIVASTVILAIVSKYVLVSRKKPIFNPAALGLLLSVLIFGTGESWWGAFGDLPVWMMVLLLAGGYMVTGRVNKFPQVFAFLGTYFILLLVMGQLHTGDAGDALRTPFINALLFCGFFMVTDLPTSPAKYKDQLVFGVVAALVGALIYSLFGGLMYLFIGLLCANLYHFLRTRFSILA</sequence>
<feature type="transmembrane region" description="Helical" evidence="9">
    <location>
        <begin position="107"/>
        <end position="125"/>
    </location>
</feature>
<dbReference type="EMBL" id="QJSW01000023">
    <property type="protein sequence ID" value="PYE44399.1"/>
    <property type="molecule type" value="Genomic_DNA"/>
</dbReference>
<evidence type="ECO:0000256" key="7">
    <source>
        <dbReference type="ARBA" id="ARBA00022989"/>
    </source>
</evidence>
<feature type="transmembrane region" description="Helical" evidence="9">
    <location>
        <begin position="137"/>
        <end position="154"/>
    </location>
</feature>
<evidence type="ECO:0000313" key="12">
    <source>
        <dbReference type="Proteomes" id="UP000247790"/>
    </source>
</evidence>
<dbReference type="PANTHER" id="PTHR30578">
    <property type="entry name" value="ELECTRON TRANSPORT COMPLEX PROTEIN RNFD"/>
    <property type="match status" value="1"/>
</dbReference>
<keyword evidence="4" id="KW-0288">FMN</keyword>
<feature type="transmembrane region" description="Helical" evidence="9">
    <location>
        <begin position="160"/>
        <end position="178"/>
    </location>
</feature>
<name>A0A2V4UYJ2_PAEBA</name>
<evidence type="ECO:0000256" key="4">
    <source>
        <dbReference type="ARBA" id="ARBA00022643"/>
    </source>
</evidence>
<dbReference type="GO" id="GO:0005886">
    <property type="term" value="C:plasma membrane"/>
    <property type="evidence" value="ECO:0007669"/>
    <property type="project" value="TreeGrafter"/>
</dbReference>
<dbReference type="GO" id="GO:0055085">
    <property type="term" value="P:transmembrane transport"/>
    <property type="evidence" value="ECO:0007669"/>
    <property type="project" value="InterPro"/>
</dbReference>
<feature type="transmembrane region" description="Helical" evidence="9">
    <location>
        <begin position="216"/>
        <end position="249"/>
    </location>
</feature>
<dbReference type="EMBL" id="CP054614">
    <property type="protein sequence ID" value="QKS58056.1"/>
    <property type="molecule type" value="Genomic_DNA"/>
</dbReference>
<keyword evidence="10" id="KW-0830">Ubiquinone</keyword>
<proteinExistence type="predicted"/>
<feature type="transmembrane region" description="Helical" evidence="9">
    <location>
        <begin position="190"/>
        <end position="210"/>
    </location>
</feature>
<keyword evidence="13" id="KW-1185">Reference proteome</keyword>
<evidence type="ECO:0000313" key="13">
    <source>
        <dbReference type="Proteomes" id="UP000509327"/>
    </source>
</evidence>
<organism evidence="10 12">
    <name type="scientific">Paenibacillus barcinonensis</name>
    <dbReference type="NCBI Taxonomy" id="198119"/>
    <lineage>
        <taxon>Bacteria</taxon>
        <taxon>Bacillati</taxon>
        <taxon>Bacillota</taxon>
        <taxon>Bacilli</taxon>
        <taxon>Bacillales</taxon>
        <taxon>Paenibacillaceae</taxon>
        <taxon>Paenibacillus</taxon>
    </lineage>
</organism>
<dbReference type="Pfam" id="PF03116">
    <property type="entry name" value="NQR2_RnfD_RnfE"/>
    <property type="match status" value="2"/>
</dbReference>
<evidence type="ECO:0000256" key="1">
    <source>
        <dbReference type="ARBA" id="ARBA00022448"/>
    </source>
</evidence>
<evidence type="ECO:0000256" key="2">
    <source>
        <dbReference type="ARBA" id="ARBA00022553"/>
    </source>
</evidence>
<evidence type="ECO:0000256" key="8">
    <source>
        <dbReference type="ARBA" id="ARBA00023136"/>
    </source>
</evidence>
<dbReference type="Proteomes" id="UP000509327">
    <property type="component" value="Chromosome"/>
</dbReference>
<feature type="transmembrane region" description="Helical" evidence="9">
    <location>
        <begin position="12"/>
        <end position="29"/>
    </location>
</feature>
<feature type="transmembrane region" description="Helical" evidence="9">
    <location>
        <begin position="67"/>
        <end position="95"/>
    </location>
</feature>
<dbReference type="PANTHER" id="PTHR30578:SF0">
    <property type="entry name" value="ION-TRANSLOCATING OXIDOREDUCTASE COMPLEX SUBUNIT D"/>
    <property type="match status" value="1"/>
</dbReference>
<keyword evidence="8 9" id="KW-0472">Membrane</keyword>
<keyword evidence="6" id="KW-1278">Translocase</keyword>
<evidence type="ECO:0000256" key="3">
    <source>
        <dbReference type="ARBA" id="ARBA00022630"/>
    </source>
</evidence>
<keyword evidence="5 9" id="KW-0812">Transmembrane</keyword>
<evidence type="ECO:0000256" key="5">
    <source>
        <dbReference type="ARBA" id="ARBA00022692"/>
    </source>
</evidence>
<feature type="transmembrane region" description="Helical" evidence="9">
    <location>
        <begin position="35"/>
        <end position="55"/>
    </location>
</feature>
<evidence type="ECO:0000256" key="9">
    <source>
        <dbReference type="SAM" id="Phobius"/>
    </source>
</evidence>
<evidence type="ECO:0000313" key="11">
    <source>
        <dbReference type="EMBL" id="QKS58056.1"/>
    </source>
</evidence>